<keyword evidence="2" id="KW-0547">Nucleotide-binding</keyword>
<dbReference type="GO" id="GO:0005524">
    <property type="term" value="F:ATP binding"/>
    <property type="evidence" value="ECO:0007669"/>
    <property type="project" value="UniProtKB-KW"/>
</dbReference>
<evidence type="ECO:0000256" key="2">
    <source>
        <dbReference type="ARBA" id="ARBA00022741"/>
    </source>
</evidence>
<dbReference type="InterPro" id="IPR000719">
    <property type="entry name" value="Prot_kinase_dom"/>
</dbReference>
<comment type="caution">
    <text evidence="5">The sequence shown here is derived from an EMBL/GenBank/DDBJ whole genome shotgun (WGS) entry which is preliminary data.</text>
</comment>
<dbReference type="InterPro" id="IPR050198">
    <property type="entry name" value="Non-receptor_tyrosine_kinases"/>
</dbReference>
<evidence type="ECO:0000259" key="4">
    <source>
        <dbReference type="PROSITE" id="PS50011"/>
    </source>
</evidence>
<organism evidence="5 6">
    <name type="scientific">Bagarius yarrelli</name>
    <name type="common">Goonch</name>
    <name type="synonym">Bagrus yarrelli</name>
    <dbReference type="NCBI Taxonomy" id="175774"/>
    <lineage>
        <taxon>Eukaryota</taxon>
        <taxon>Metazoa</taxon>
        <taxon>Chordata</taxon>
        <taxon>Craniata</taxon>
        <taxon>Vertebrata</taxon>
        <taxon>Euteleostomi</taxon>
        <taxon>Actinopterygii</taxon>
        <taxon>Neopterygii</taxon>
        <taxon>Teleostei</taxon>
        <taxon>Ostariophysi</taxon>
        <taxon>Siluriformes</taxon>
        <taxon>Sisoridae</taxon>
        <taxon>Sisorinae</taxon>
        <taxon>Bagarius</taxon>
    </lineage>
</organism>
<dbReference type="Pfam" id="PF07714">
    <property type="entry name" value="PK_Tyr_Ser-Thr"/>
    <property type="match status" value="1"/>
</dbReference>
<gene>
    <name evidence="5" type="ORF">Baya_9535</name>
</gene>
<feature type="domain" description="Protein kinase" evidence="4">
    <location>
        <begin position="79"/>
        <end position="336"/>
    </location>
</feature>
<protein>
    <submittedName>
        <fullName evidence="5">Tyrosine-protein kinase STYK1</fullName>
    </submittedName>
</protein>
<dbReference type="AlphaFoldDB" id="A0A556U8M1"/>
<dbReference type="Gene3D" id="1.10.510.10">
    <property type="entry name" value="Transferase(Phosphotransferase) domain 1"/>
    <property type="match status" value="1"/>
</dbReference>
<dbReference type="InterPro" id="IPR001245">
    <property type="entry name" value="Ser-Thr/Tyr_kinase_cat_dom"/>
</dbReference>
<dbReference type="GO" id="GO:0004672">
    <property type="term" value="F:protein kinase activity"/>
    <property type="evidence" value="ECO:0007669"/>
    <property type="project" value="InterPro"/>
</dbReference>
<keyword evidence="5" id="KW-0808">Transferase</keyword>
<evidence type="ECO:0000313" key="5">
    <source>
        <dbReference type="EMBL" id="TSO05412.1"/>
    </source>
</evidence>
<keyword evidence="1" id="KW-0519">Myristate</keyword>
<keyword evidence="6" id="KW-1185">Reference proteome</keyword>
<dbReference type="PANTHER" id="PTHR24418">
    <property type="entry name" value="TYROSINE-PROTEIN KINASE"/>
    <property type="match status" value="1"/>
</dbReference>
<accession>A0A556U8M1</accession>
<reference evidence="5 6" key="1">
    <citation type="journal article" date="2019" name="Genome Biol. Evol.">
        <title>Whole-Genome Sequencing of the Giant Devil Catfish, Bagarius yarrelli.</title>
        <authorList>
            <person name="Jiang W."/>
            <person name="Lv Y."/>
            <person name="Cheng L."/>
            <person name="Yang K."/>
            <person name="Chao B."/>
            <person name="Wang X."/>
            <person name="Li Y."/>
            <person name="Pan X."/>
            <person name="You X."/>
            <person name="Zhang Y."/>
            <person name="Yang J."/>
            <person name="Li J."/>
            <person name="Zhang X."/>
            <person name="Liu S."/>
            <person name="Sun C."/>
            <person name="Yang J."/>
            <person name="Shi Q."/>
        </authorList>
    </citation>
    <scope>NUCLEOTIDE SEQUENCE [LARGE SCALE GENOMIC DNA]</scope>
    <source>
        <strain evidence="5">JWS20170419001</strain>
        <tissue evidence="5">Muscle</tissue>
    </source>
</reference>
<keyword evidence="3" id="KW-0067">ATP-binding</keyword>
<dbReference type="InterPro" id="IPR011009">
    <property type="entry name" value="Kinase-like_dom_sf"/>
</dbReference>
<dbReference type="PROSITE" id="PS50011">
    <property type="entry name" value="PROTEIN_KINASE_DOM"/>
    <property type="match status" value="1"/>
</dbReference>
<evidence type="ECO:0000313" key="6">
    <source>
        <dbReference type="Proteomes" id="UP000319801"/>
    </source>
</evidence>
<evidence type="ECO:0000256" key="3">
    <source>
        <dbReference type="ARBA" id="ARBA00022840"/>
    </source>
</evidence>
<name>A0A556U8M1_BAGYA</name>
<sequence>MGIGYLRLCHKVESYLRQDYSKKRQDLQGIDAPPELNPLDHEVVPMRVQTPNYMTNKHPAVTQASIRRQHCSFEHIAPLSLSFTVRPDSTVTLYQATLDQKPVVLRVLNESADFRKQQIFLGFAHFLSNLGPHPCLPTLLGVARDSNPLFIVLEWLENQDLLGFLWRCRKVYTGLATQCAITERTLFSMARQIASALEHLHSKNCIHGNISTRSVLVGQDLSVKLWGLGPAFHRSMKLGTSGEEKEIELRKWQAPEVLAGRSVSQSSDIYYIIKACCQWKPQNRASLTEVISMLQLAESSASETVTLQTQKPLNIEKYMQEAGYGEAYLQDNFAIV</sequence>
<dbReference type="Proteomes" id="UP000319801">
    <property type="component" value="Unassembled WGS sequence"/>
</dbReference>
<dbReference type="OrthoDB" id="4062651at2759"/>
<keyword evidence="1" id="KW-0449">Lipoprotein</keyword>
<proteinExistence type="predicted"/>
<evidence type="ECO:0000256" key="1">
    <source>
        <dbReference type="ARBA" id="ARBA00022707"/>
    </source>
</evidence>
<dbReference type="SUPFAM" id="SSF56112">
    <property type="entry name" value="Protein kinase-like (PK-like)"/>
    <property type="match status" value="1"/>
</dbReference>
<dbReference type="EMBL" id="VCAZ01000063">
    <property type="protein sequence ID" value="TSO05412.1"/>
    <property type="molecule type" value="Genomic_DNA"/>
</dbReference>
<keyword evidence="5" id="KW-0418">Kinase</keyword>